<dbReference type="GO" id="GO:0016787">
    <property type="term" value="F:hydrolase activity"/>
    <property type="evidence" value="ECO:0007669"/>
    <property type="project" value="UniProtKB-KW"/>
</dbReference>
<dbReference type="EMBL" id="JALLPJ020000512">
    <property type="protein sequence ID" value="KAL3790004.1"/>
    <property type="molecule type" value="Genomic_DNA"/>
</dbReference>
<name>A0ABD3PQV8_9STRA</name>
<evidence type="ECO:0000256" key="1">
    <source>
        <dbReference type="ARBA" id="ARBA00022801"/>
    </source>
</evidence>
<dbReference type="InterPro" id="IPR050593">
    <property type="entry name" value="LovG"/>
</dbReference>
<dbReference type="InterPro" id="IPR029058">
    <property type="entry name" value="AB_hydrolase_fold"/>
</dbReference>
<keyword evidence="1" id="KW-0378">Hydrolase</keyword>
<dbReference type="PANTHER" id="PTHR48070">
    <property type="entry name" value="ESTERASE OVCA2"/>
    <property type="match status" value="1"/>
</dbReference>
<dbReference type="Proteomes" id="UP001530400">
    <property type="component" value="Unassembled WGS sequence"/>
</dbReference>
<proteinExistence type="predicted"/>
<dbReference type="SUPFAM" id="SSF53474">
    <property type="entry name" value="alpha/beta-Hydrolases"/>
    <property type="match status" value="1"/>
</dbReference>
<dbReference type="Pfam" id="PF03959">
    <property type="entry name" value="FSH1"/>
    <property type="match status" value="1"/>
</dbReference>
<protein>
    <recommendedName>
        <fullName evidence="2">Serine hydrolase domain-containing protein</fullName>
    </recommendedName>
</protein>
<sequence>MKLSQAPVLLLATLPSRNTPTAALLQTITRLYMTTESSTAAASKKPKILCLHGKFQNAATFSNKIAGARRKLAREYDLHFIDGPIVLEEGYDGATLDENDLLRSWWVRSSEERHILVREALEYAIGQTDRHEMDAILGFSQGGTLATALALSGAFPNLKCVVTAGAPFVTEALDEAAILAEEYSDCITGNSDSLYEAGLRIPKFHMAGENDALVPAESTKLLCEKGGSGTFVMHEQGHLFPTRSGRVQEVLDFLANHSIK</sequence>
<organism evidence="3 4">
    <name type="scientific">Cyclotella atomus</name>
    <dbReference type="NCBI Taxonomy" id="382360"/>
    <lineage>
        <taxon>Eukaryota</taxon>
        <taxon>Sar</taxon>
        <taxon>Stramenopiles</taxon>
        <taxon>Ochrophyta</taxon>
        <taxon>Bacillariophyta</taxon>
        <taxon>Coscinodiscophyceae</taxon>
        <taxon>Thalassiosirophycidae</taxon>
        <taxon>Stephanodiscales</taxon>
        <taxon>Stephanodiscaceae</taxon>
        <taxon>Cyclotella</taxon>
    </lineage>
</organism>
<feature type="domain" description="Serine hydrolase" evidence="2">
    <location>
        <begin position="43"/>
        <end position="248"/>
    </location>
</feature>
<evidence type="ECO:0000313" key="4">
    <source>
        <dbReference type="Proteomes" id="UP001530400"/>
    </source>
</evidence>
<keyword evidence="4" id="KW-1185">Reference proteome</keyword>
<dbReference type="AlphaFoldDB" id="A0ABD3PQV8"/>
<comment type="caution">
    <text evidence="3">The sequence shown here is derived from an EMBL/GenBank/DDBJ whole genome shotgun (WGS) entry which is preliminary data.</text>
</comment>
<gene>
    <name evidence="3" type="ORF">ACHAWO_002058</name>
</gene>
<accession>A0ABD3PQV8</accession>
<dbReference type="PANTHER" id="PTHR48070:SF6">
    <property type="entry name" value="ESTERASE OVCA2"/>
    <property type="match status" value="1"/>
</dbReference>
<evidence type="ECO:0000313" key="3">
    <source>
        <dbReference type="EMBL" id="KAL3790004.1"/>
    </source>
</evidence>
<reference evidence="3 4" key="1">
    <citation type="submission" date="2024-10" db="EMBL/GenBank/DDBJ databases">
        <title>Updated reference genomes for cyclostephanoid diatoms.</title>
        <authorList>
            <person name="Roberts W.R."/>
            <person name="Alverson A.J."/>
        </authorList>
    </citation>
    <scope>NUCLEOTIDE SEQUENCE [LARGE SCALE GENOMIC DNA]</scope>
    <source>
        <strain evidence="3 4">AJA010-31</strain>
    </source>
</reference>
<dbReference type="Gene3D" id="3.40.50.1820">
    <property type="entry name" value="alpha/beta hydrolase"/>
    <property type="match status" value="1"/>
</dbReference>
<evidence type="ECO:0000259" key="2">
    <source>
        <dbReference type="Pfam" id="PF03959"/>
    </source>
</evidence>
<dbReference type="InterPro" id="IPR005645">
    <property type="entry name" value="FSH-like_dom"/>
</dbReference>